<keyword evidence="3" id="KW-0536">Nodulation</keyword>
<organism evidence="11 12">
    <name type="scientific">Aquibium oceanicum</name>
    <dbReference type="NCBI Taxonomy" id="1670800"/>
    <lineage>
        <taxon>Bacteria</taxon>
        <taxon>Pseudomonadati</taxon>
        <taxon>Pseudomonadota</taxon>
        <taxon>Alphaproteobacteria</taxon>
        <taxon>Hyphomicrobiales</taxon>
        <taxon>Phyllobacteriaceae</taxon>
        <taxon>Aquibium</taxon>
    </lineage>
</organism>
<dbReference type="InterPro" id="IPR003593">
    <property type="entry name" value="AAA+_ATPase"/>
</dbReference>
<comment type="subcellular location">
    <subcellularLocation>
        <location evidence="1">Cell membrane</location>
        <topology evidence="1">Peripheral membrane protein</topology>
        <orientation evidence="1">Cytoplasmic side</orientation>
    </subcellularLocation>
</comment>
<evidence type="ECO:0000256" key="3">
    <source>
        <dbReference type="ARBA" id="ARBA00022458"/>
    </source>
</evidence>
<dbReference type="SUPFAM" id="SSF52540">
    <property type="entry name" value="P-loop containing nucleoside triphosphate hydrolases"/>
    <property type="match status" value="1"/>
</dbReference>
<dbReference type="Proteomes" id="UP000182840">
    <property type="component" value="Chromosome"/>
</dbReference>
<protein>
    <submittedName>
        <fullName evidence="11">Daunorubicin/doxorubicin resistance ABC transporter ATP-binding protein DrrA</fullName>
    </submittedName>
</protein>
<dbReference type="RefSeq" id="WP_072605062.1">
    <property type="nucleotide sequence ID" value="NZ_CP018171.1"/>
</dbReference>
<dbReference type="InterPro" id="IPR025302">
    <property type="entry name" value="DrrA1/2-like_C"/>
</dbReference>
<dbReference type="InterPro" id="IPR005894">
    <property type="entry name" value="DrrA"/>
</dbReference>
<keyword evidence="12" id="KW-1185">Reference proteome</keyword>
<keyword evidence="8" id="KW-0472">Membrane</keyword>
<dbReference type="STRING" id="1670800.BSQ44_13695"/>
<evidence type="ECO:0000256" key="6">
    <source>
        <dbReference type="ARBA" id="ARBA00022840"/>
    </source>
</evidence>
<keyword evidence="2" id="KW-0813">Transport</keyword>
<dbReference type="KEGG" id="meso:BSQ44_13695"/>
<dbReference type="OrthoDB" id="9778547at2"/>
<sequence>MNETVRNFHEAAAPASPAPDAPLAIFARGLVRHFGAVKAVDGVDLDVPRGMIFAVLGPNGAGKTTLIRMLATLLTPDAGQATVMGHDLLTEPQSVRASIALTGQFASLDEDLTGRENLILLARLWGFRHRAARERADELLSAFDLTGAARRQVKDFSGGMRRRLDIAASLVVTPGVLFLDEPTTGLDPKARQGVWRMIRDLAAGGVTILLTTQYLEEADQLAARIAVIDHGRKIAEGTSRELKAATGSGYLHVTPADPSRLDEAAEHLAARLGGTVKRNAEGARLSVMTASARQANEAIAALIASGIEIADFSMGAPSLDEVFFALTGAPADEAAGDDAGPVEVTP</sequence>
<evidence type="ECO:0000256" key="9">
    <source>
        <dbReference type="ARBA" id="ARBA00049985"/>
    </source>
</evidence>
<dbReference type="InterPro" id="IPR017871">
    <property type="entry name" value="ABC_transporter-like_CS"/>
</dbReference>
<dbReference type="PROSITE" id="PS50893">
    <property type="entry name" value="ABC_TRANSPORTER_2"/>
    <property type="match status" value="1"/>
</dbReference>
<dbReference type="SMART" id="SM00382">
    <property type="entry name" value="AAA"/>
    <property type="match status" value="1"/>
</dbReference>
<accession>A0A1L3SSA6</accession>
<dbReference type="PANTHER" id="PTHR42711">
    <property type="entry name" value="ABC TRANSPORTER ATP-BINDING PROTEIN"/>
    <property type="match status" value="1"/>
</dbReference>
<comment type="similarity">
    <text evidence="9">Belongs to the ABC transporter superfamily. Drug exporter-1 (DrugE1) (TC 3.A.1.105) family.</text>
</comment>
<evidence type="ECO:0000256" key="7">
    <source>
        <dbReference type="ARBA" id="ARBA00022967"/>
    </source>
</evidence>
<dbReference type="InterPro" id="IPR027417">
    <property type="entry name" value="P-loop_NTPase"/>
</dbReference>
<dbReference type="PANTHER" id="PTHR42711:SF19">
    <property type="entry name" value="DOXORUBICIN RESISTANCE ATP-BINDING PROTEIN DRRA"/>
    <property type="match status" value="1"/>
</dbReference>
<dbReference type="EMBL" id="CP018171">
    <property type="protein sequence ID" value="APH72299.1"/>
    <property type="molecule type" value="Genomic_DNA"/>
</dbReference>
<name>A0A1L3SSA6_9HYPH</name>
<feature type="domain" description="ABC transporter" evidence="10">
    <location>
        <begin position="25"/>
        <end position="255"/>
    </location>
</feature>
<evidence type="ECO:0000313" key="11">
    <source>
        <dbReference type="EMBL" id="APH72299.1"/>
    </source>
</evidence>
<keyword evidence="6 11" id="KW-0067">ATP-binding</keyword>
<dbReference type="InterPro" id="IPR003439">
    <property type="entry name" value="ABC_transporter-like_ATP-bd"/>
</dbReference>
<dbReference type="GO" id="GO:1900753">
    <property type="term" value="P:doxorubicin transport"/>
    <property type="evidence" value="ECO:0007669"/>
    <property type="project" value="InterPro"/>
</dbReference>
<proteinExistence type="inferred from homology"/>
<dbReference type="Pfam" id="PF00005">
    <property type="entry name" value="ABC_tran"/>
    <property type="match status" value="1"/>
</dbReference>
<dbReference type="NCBIfam" id="TIGR01188">
    <property type="entry name" value="drrA"/>
    <property type="match status" value="1"/>
</dbReference>
<gene>
    <name evidence="11" type="ORF">BSQ44_13695</name>
</gene>
<dbReference type="InterPro" id="IPR050763">
    <property type="entry name" value="ABC_transporter_ATP-binding"/>
</dbReference>
<dbReference type="Pfam" id="PF13732">
    <property type="entry name" value="DrrA1-3_C"/>
    <property type="match status" value="1"/>
</dbReference>
<keyword evidence="4" id="KW-1003">Cell membrane</keyword>
<dbReference type="AlphaFoldDB" id="A0A1L3SSA6"/>
<dbReference type="FunFam" id="3.40.50.300:FF:000589">
    <property type="entry name" value="ABC transporter, ATP-binding subunit"/>
    <property type="match status" value="1"/>
</dbReference>
<dbReference type="GO" id="GO:0005524">
    <property type="term" value="F:ATP binding"/>
    <property type="evidence" value="ECO:0007669"/>
    <property type="project" value="UniProtKB-KW"/>
</dbReference>
<dbReference type="Gene3D" id="3.40.50.300">
    <property type="entry name" value="P-loop containing nucleotide triphosphate hydrolases"/>
    <property type="match status" value="1"/>
</dbReference>
<evidence type="ECO:0000313" key="12">
    <source>
        <dbReference type="Proteomes" id="UP000182840"/>
    </source>
</evidence>
<dbReference type="GO" id="GO:0043215">
    <property type="term" value="P:daunorubicin transport"/>
    <property type="evidence" value="ECO:0007669"/>
    <property type="project" value="InterPro"/>
</dbReference>
<evidence type="ECO:0000256" key="1">
    <source>
        <dbReference type="ARBA" id="ARBA00004413"/>
    </source>
</evidence>
<evidence type="ECO:0000256" key="5">
    <source>
        <dbReference type="ARBA" id="ARBA00022741"/>
    </source>
</evidence>
<keyword evidence="7" id="KW-1278">Translocase</keyword>
<dbReference type="PROSITE" id="PS00211">
    <property type="entry name" value="ABC_TRANSPORTER_1"/>
    <property type="match status" value="1"/>
</dbReference>
<evidence type="ECO:0000259" key="10">
    <source>
        <dbReference type="PROSITE" id="PS50893"/>
    </source>
</evidence>
<reference evidence="12" key="1">
    <citation type="submission" date="2016-11" db="EMBL/GenBank/DDBJ databases">
        <title>Mesorhizobium oceanicum sp. nov., isolated from deep seawater in South China Sea.</title>
        <authorList>
            <person name="Fu G.-Y."/>
        </authorList>
    </citation>
    <scope>NUCLEOTIDE SEQUENCE [LARGE SCALE GENOMIC DNA]</scope>
    <source>
        <strain evidence="12">B7</strain>
    </source>
</reference>
<evidence type="ECO:0000256" key="2">
    <source>
        <dbReference type="ARBA" id="ARBA00022448"/>
    </source>
</evidence>
<keyword evidence="5" id="KW-0547">Nucleotide-binding</keyword>
<dbReference type="GO" id="GO:0016887">
    <property type="term" value="F:ATP hydrolysis activity"/>
    <property type="evidence" value="ECO:0007669"/>
    <property type="project" value="InterPro"/>
</dbReference>
<dbReference type="GO" id="GO:0005886">
    <property type="term" value="C:plasma membrane"/>
    <property type="evidence" value="ECO:0007669"/>
    <property type="project" value="UniProtKB-SubCell"/>
</dbReference>
<evidence type="ECO:0000256" key="8">
    <source>
        <dbReference type="ARBA" id="ARBA00023136"/>
    </source>
</evidence>
<evidence type="ECO:0000256" key="4">
    <source>
        <dbReference type="ARBA" id="ARBA00022475"/>
    </source>
</evidence>